<keyword evidence="1" id="KW-1133">Transmembrane helix</keyword>
<organism evidence="2 3">
    <name type="scientific">Botryotinia calthae</name>
    <dbReference type="NCBI Taxonomy" id="38488"/>
    <lineage>
        <taxon>Eukaryota</taxon>
        <taxon>Fungi</taxon>
        <taxon>Dikarya</taxon>
        <taxon>Ascomycota</taxon>
        <taxon>Pezizomycotina</taxon>
        <taxon>Leotiomycetes</taxon>
        <taxon>Helotiales</taxon>
        <taxon>Sclerotiniaceae</taxon>
        <taxon>Botryotinia</taxon>
    </lineage>
</organism>
<keyword evidence="3" id="KW-1185">Reference proteome</keyword>
<feature type="transmembrane region" description="Helical" evidence="1">
    <location>
        <begin position="95"/>
        <end position="114"/>
    </location>
</feature>
<evidence type="ECO:0000256" key="1">
    <source>
        <dbReference type="SAM" id="Phobius"/>
    </source>
</evidence>
<keyword evidence="1" id="KW-0472">Membrane</keyword>
<dbReference type="AlphaFoldDB" id="A0A4Y8CVX5"/>
<protein>
    <submittedName>
        <fullName evidence="2">Uncharacterized protein</fullName>
    </submittedName>
</protein>
<evidence type="ECO:0000313" key="3">
    <source>
        <dbReference type="Proteomes" id="UP000297299"/>
    </source>
</evidence>
<dbReference type="Proteomes" id="UP000297299">
    <property type="component" value="Unassembled WGS sequence"/>
</dbReference>
<dbReference type="EMBL" id="PHWZ01000265">
    <property type="protein sequence ID" value="TEY51376.1"/>
    <property type="molecule type" value="Genomic_DNA"/>
</dbReference>
<dbReference type="OrthoDB" id="10533605at2759"/>
<gene>
    <name evidence="2" type="ORF">BOTCAL_0266g00080</name>
</gene>
<reference evidence="2 3" key="1">
    <citation type="submission" date="2017-11" db="EMBL/GenBank/DDBJ databases">
        <title>Comparative genomics of Botrytis spp.</title>
        <authorList>
            <person name="Valero-Jimenez C.A."/>
            <person name="Tapia P."/>
            <person name="Veloso J."/>
            <person name="Silva-Moreno E."/>
            <person name="Staats M."/>
            <person name="Valdes J.H."/>
            <person name="Van Kan J.A.L."/>
        </authorList>
    </citation>
    <scope>NUCLEOTIDE SEQUENCE [LARGE SCALE GENOMIC DNA]</scope>
    <source>
        <strain evidence="2 3">MUCL2830</strain>
    </source>
</reference>
<comment type="caution">
    <text evidence="2">The sequence shown here is derived from an EMBL/GenBank/DDBJ whole genome shotgun (WGS) entry which is preliminary data.</text>
</comment>
<name>A0A4Y8CVX5_9HELO</name>
<accession>A0A4Y8CVX5</accession>
<sequence length="145" mass="15960">MADNENPVSSTMTASICFLMNKLAQGDTQTLVQRIREISLVKIIDAFGTSASKIIDVFGTSASKIIRAVRTFVSNIINTFTNSVSKFIQPKIAKYVCITLPVLLTIPIVGLFVLSKFTEVEVNEIPLTILHHYFMPLKTGVQPGQ</sequence>
<proteinExistence type="predicted"/>
<keyword evidence="1" id="KW-0812">Transmembrane</keyword>
<evidence type="ECO:0000313" key="2">
    <source>
        <dbReference type="EMBL" id="TEY51376.1"/>
    </source>
</evidence>